<evidence type="ECO:0000313" key="1">
    <source>
        <dbReference type="EMBL" id="KYH30591.1"/>
    </source>
</evidence>
<dbReference type="STRING" id="1121338.CLTEP_25590"/>
<evidence type="ECO:0000313" key="2">
    <source>
        <dbReference type="Proteomes" id="UP000075531"/>
    </source>
</evidence>
<sequence length="33" mass="3931">MLAISEFNIYVTKVDIEEDLKTKIIATQKKQYR</sequence>
<name>A0A151ASG6_9CLOT</name>
<keyword evidence="2" id="KW-1185">Reference proteome</keyword>
<gene>
    <name evidence="1" type="ORF">CLTEP_25590</name>
</gene>
<organism evidence="1 2">
    <name type="scientific">Clostridium tepidiprofundi DSM 19306</name>
    <dbReference type="NCBI Taxonomy" id="1121338"/>
    <lineage>
        <taxon>Bacteria</taxon>
        <taxon>Bacillati</taxon>
        <taxon>Bacillota</taxon>
        <taxon>Clostridia</taxon>
        <taxon>Eubacteriales</taxon>
        <taxon>Clostridiaceae</taxon>
        <taxon>Clostridium</taxon>
    </lineage>
</organism>
<protein>
    <submittedName>
        <fullName evidence="1">Uncharacterized protein</fullName>
    </submittedName>
</protein>
<dbReference type="AlphaFoldDB" id="A0A151ASG6"/>
<reference evidence="1 2" key="1">
    <citation type="submission" date="2016-02" db="EMBL/GenBank/DDBJ databases">
        <title>Genome sequence of Clostridium tepidiprofundi DSM 19306.</title>
        <authorList>
            <person name="Poehlein A."/>
            <person name="Daniel R."/>
        </authorList>
    </citation>
    <scope>NUCLEOTIDE SEQUENCE [LARGE SCALE GENOMIC DNA]</scope>
    <source>
        <strain evidence="1 2">DSM 19306</strain>
    </source>
</reference>
<accession>A0A151ASG6</accession>
<proteinExistence type="predicted"/>
<comment type="caution">
    <text evidence="1">The sequence shown here is derived from an EMBL/GenBank/DDBJ whole genome shotgun (WGS) entry which is preliminary data.</text>
</comment>
<dbReference type="Proteomes" id="UP000075531">
    <property type="component" value="Unassembled WGS sequence"/>
</dbReference>
<dbReference type="EMBL" id="LTBA01000063">
    <property type="protein sequence ID" value="KYH30591.1"/>
    <property type="molecule type" value="Genomic_DNA"/>
</dbReference>
<dbReference type="PATRIC" id="fig|1121338.3.peg.2658"/>